<feature type="transmembrane region" description="Helical" evidence="1">
    <location>
        <begin position="12"/>
        <end position="31"/>
    </location>
</feature>
<evidence type="ECO:0008006" key="4">
    <source>
        <dbReference type="Google" id="ProtNLM"/>
    </source>
</evidence>
<keyword evidence="1" id="KW-0812">Transmembrane</keyword>
<dbReference type="InterPro" id="IPR049713">
    <property type="entry name" value="Pr6Pr-like"/>
</dbReference>
<reference evidence="2 3" key="1">
    <citation type="submission" date="2016-11" db="EMBL/GenBank/DDBJ databases">
        <title>Whole genomes of Flavobacteriaceae.</title>
        <authorList>
            <person name="Stine C."/>
            <person name="Li C."/>
            <person name="Tadesse D."/>
        </authorList>
    </citation>
    <scope>NUCLEOTIDE SEQUENCE [LARGE SCALE GENOMIC DNA]</scope>
    <source>
        <strain evidence="2 3">DSM 18292</strain>
    </source>
</reference>
<dbReference type="EMBL" id="MUGW01000040">
    <property type="protein sequence ID" value="OXA86597.1"/>
    <property type="molecule type" value="Genomic_DNA"/>
</dbReference>
<dbReference type="OrthoDB" id="9809977at2"/>
<organism evidence="2 3">
    <name type="scientific">Flavobacterium hercynium</name>
    <dbReference type="NCBI Taxonomy" id="387094"/>
    <lineage>
        <taxon>Bacteria</taxon>
        <taxon>Pseudomonadati</taxon>
        <taxon>Bacteroidota</taxon>
        <taxon>Flavobacteriia</taxon>
        <taxon>Flavobacteriales</taxon>
        <taxon>Flavobacteriaceae</taxon>
        <taxon>Flavobacterium</taxon>
    </lineage>
</organism>
<dbReference type="RefSeq" id="WP_089051153.1">
    <property type="nucleotide sequence ID" value="NZ_FXTV01000008.1"/>
</dbReference>
<name>A0A226GX33_9FLAO</name>
<feature type="transmembrane region" description="Helical" evidence="1">
    <location>
        <begin position="178"/>
        <end position="198"/>
    </location>
</feature>
<feature type="transmembrane region" description="Helical" evidence="1">
    <location>
        <begin position="43"/>
        <end position="62"/>
    </location>
</feature>
<accession>A0A226GX33</accession>
<dbReference type="AlphaFoldDB" id="A0A226GX33"/>
<comment type="caution">
    <text evidence="2">The sequence shown here is derived from an EMBL/GenBank/DDBJ whole genome shotgun (WGS) entry which is preliminary data.</text>
</comment>
<evidence type="ECO:0000313" key="2">
    <source>
        <dbReference type="EMBL" id="OXA86597.1"/>
    </source>
</evidence>
<dbReference type="Proteomes" id="UP000198345">
    <property type="component" value="Unassembled WGS sequence"/>
</dbReference>
<keyword evidence="1" id="KW-1133">Transmembrane helix</keyword>
<evidence type="ECO:0000256" key="1">
    <source>
        <dbReference type="SAM" id="Phobius"/>
    </source>
</evidence>
<evidence type="ECO:0000313" key="3">
    <source>
        <dbReference type="Proteomes" id="UP000198345"/>
    </source>
</evidence>
<keyword evidence="3" id="KW-1185">Reference proteome</keyword>
<proteinExistence type="predicted"/>
<sequence>MIKLEQARSTKIWSAIIVAFSAWFAVFFQWYLMEGSLTNFLSYFTITTNLLIAFSLTLSVFFPKTKAGLFFSKITVETGITLYILIVGLVYNVVLRGLLVAEGWQVVVDNILHVLNPILYILYWILFSDRIKINWKTGIYWTFYPLAYLFYSLIRGSIVNWYPYPFLNVDKFGNEKVFINVIVMILLFFIIGILLIAAHNKFRVPKSVSS</sequence>
<keyword evidence="1" id="KW-0472">Membrane</keyword>
<dbReference type="NCBIfam" id="NF038065">
    <property type="entry name" value="Pr6Pr"/>
    <property type="match status" value="1"/>
</dbReference>
<feature type="transmembrane region" description="Helical" evidence="1">
    <location>
        <begin position="138"/>
        <end position="158"/>
    </location>
</feature>
<gene>
    <name evidence="2" type="ORF">B0A66_17510</name>
</gene>
<protein>
    <recommendedName>
        <fullName evidence="4">Pr6Pr family membrane protein</fullName>
    </recommendedName>
</protein>
<feature type="transmembrane region" description="Helical" evidence="1">
    <location>
        <begin position="106"/>
        <end position="126"/>
    </location>
</feature>
<feature type="transmembrane region" description="Helical" evidence="1">
    <location>
        <begin position="74"/>
        <end position="94"/>
    </location>
</feature>